<organism evidence="1 2">
    <name type="scientific">Linderina macrospora</name>
    <dbReference type="NCBI Taxonomy" id="4868"/>
    <lineage>
        <taxon>Eukaryota</taxon>
        <taxon>Fungi</taxon>
        <taxon>Fungi incertae sedis</taxon>
        <taxon>Zoopagomycota</taxon>
        <taxon>Kickxellomycotina</taxon>
        <taxon>Kickxellomycetes</taxon>
        <taxon>Kickxellales</taxon>
        <taxon>Kickxellaceae</taxon>
        <taxon>Linderina</taxon>
    </lineage>
</organism>
<dbReference type="Proteomes" id="UP001150603">
    <property type="component" value="Unassembled WGS sequence"/>
</dbReference>
<name>A0ACC1JD01_9FUNG</name>
<keyword evidence="2" id="KW-1185">Reference proteome</keyword>
<dbReference type="EMBL" id="JANBPW010000951">
    <property type="protein sequence ID" value="KAJ1947228.1"/>
    <property type="molecule type" value="Genomic_DNA"/>
</dbReference>
<comment type="caution">
    <text evidence="1">The sequence shown here is derived from an EMBL/GenBank/DDBJ whole genome shotgun (WGS) entry which is preliminary data.</text>
</comment>
<protein>
    <submittedName>
        <fullName evidence="1">Uncharacterized protein</fullName>
    </submittedName>
</protein>
<accession>A0ACC1JD01</accession>
<reference evidence="1" key="1">
    <citation type="submission" date="2022-07" db="EMBL/GenBank/DDBJ databases">
        <title>Phylogenomic reconstructions and comparative analyses of Kickxellomycotina fungi.</title>
        <authorList>
            <person name="Reynolds N.K."/>
            <person name="Stajich J.E."/>
            <person name="Barry K."/>
            <person name="Grigoriev I.V."/>
            <person name="Crous P."/>
            <person name="Smith M.E."/>
        </authorList>
    </citation>
    <scope>NUCLEOTIDE SEQUENCE</scope>
    <source>
        <strain evidence="1">NRRL 5244</strain>
    </source>
</reference>
<evidence type="ECO:0000313" key="1">
    <source>
        <dbReference type="EMBL" id="KAJ1947228.1"/>
    </source>
</evidence>
<sequence>MPEAARTETPAEDELRAAIAAIKASNPDFGIARVLTTIRASHPTWQVSEKRVRKFLGSLGLVQTDSSAIPKSSLAPTDLAATTGKDLVEIRYINGTKGKGVFAKSDFLPGNIVFEETPFAWYPRWDTIGAAYHLDADHECQLCARSLDPLVVRARVRPVKCTLCGVKFCSNICKTEADAHFHKIECSKHNPAFAKFADFSRRQDQWGAPMGAVRALERVMMEFEASMRRGREAWAGMKAFATVGQETIDEKRFGSAWFMYQEDRENKWKTSYELMKKALCPPPAACGLKAFDKIPPKIKEEMFSYQGWLDLLGKYCLNDQNGGFYMLQSCFNHSCTPNCQVSHPNSGKYRAHIEVLKPIKEGEEMFITYVNPREGVESRRKDLREWYMFDCNCARCQKELEGVPKVEKQENVITL</sequence>
<evidence type="ECO:0000313" key="2">
    <source>
        <dbReference type="Proteomes" id="UP001150603"/>
    </source>
</evidence>
<proteinExistence type="predicted"/>
<gene>
    <name evidence="1" type="ORF">FBU59_001900</name>
</gene>